<sequence>MEADVPLEWTTEECRSYTPADTDREMQYRTYRHDSGDLRLKVAPASLDDGEDHPGYALTATSYPGLDLSETTRVRTVLTFERCDRIAAEFMDLFSASYDGAGSLDDALEYAYERTREHR</sequence>
<dbReference type="AlphaFoldDB" id="A0A1H9IBS4"/>
<dbReference type="Proteomes" id="UP000199114">
    <property type="component" value="Unassembled WGS sequence"/>
</dbReference>
<name>A0A1H9IBS4_9EURY</name>
<reference evidence="2" key="1">
    <citation type="submission" date="2016-10" db="EMBL/GenBank/DDBJ databases">
        <authorList>
            <person name="Varghese N."/>
            <person name="Submissions S."/>
        </authorList>
    </citation>
    <scope>NUCLEOTIDE SEQUENCE [LARGE SCALE GENOMIC DNA]</scope>
    <source>
        <strain evidence="2">DSM 25055</strain>
    </source>
</reference>
<dbReference type="RefSeq" id="WP_090617371.1">
    <property type="nucleotide sequence ID" value="NZ_FOFD01000003.1"/>
</dbReference>
<gene>
    <name evidence="1" type="ORF">SAMN04489841_2176</name>
</gene>
<dbReference type="OrthoDB" id="197739at2157"/>
<dbReference type="EMBL" id="FOFD01000003">
    <property type="protein sequence ID" value="SEQ71982.1"/>
    <property type="molecule type" value="Genomic_DNA"/>
</dbReference>
<keyword evidence="2" id="KW-1185">Reference proteome</keyword>
<protein>
    <submittedName>
        <fullName evidence="1">Uncharacterized protein</fullName>
    </submittedName>
</protein>
<evidence type="ECO:0000313" key="2">
    <source>
        <dbReference type="Proteomes" id="UP000199114"/>
    </source>
</evidence>
<evidence type="ECO:0000313" key="1">
    <source>
        <dbReference type="EMBL" id="SEQ71982.1"/>
    </source>
</evidence>
<proteinExistence type="predicted"/>
<organism evidence="1 2">
    <name type="scientific">Natrinema salaciae</name>
    <dbReference type="NCBI Taxonomy" id="1186196"/>
    <lineage>
        <taxon>Archaea</taxon>
        <taxon>Methanobacteriati</taxon>
        <taxon>Methanobacteriota</taxon>
        <taxon>Stenosarchaea group</taxon>
        <taxon>Halobacteria</taxon>
        <taxon>Halobacteriales</taxon>
        <taxon>Natrialbaceae</taxon>
        <taxon>Natrinema</taxon>
    </lineage>
</organism>
<accession>A0A1H9IBS4</accession>